<name>A0A0F8ZGA7_9ZZZZ</name>
<dbReference type="AlphaFoldDB" id="A0A0F8ZGA7"/>
<evidence type="ECO:0000313" key="1">
    <source>
        <dbReference type="EMBL" id="KKK85020.1"/>
    </source>
</evidence>
<protein>
    <submittedName>
        <fullName evidence="1">Uncharacterized protein</fullName>
    </submittedName>
</protein>
<sequence>VLLLGANKGHSDWWKGNIDDHIHCAESHLLAWKATEKSKHLNHAFTRLMMAAVIQNRNNIK</sequence>
<dbReference type="EMBL" id="LAZR01051500">
    <property type="protein sequence ID" value="KKK85020.1"/>
    <property type="molecule type" value="Genomic_DNA"/>
</dbReference>
<comment type="caution">
    <text evidence="1">The sequence shown here is derived from an EMBL/GenBank/DDBJ whole genome shotgun (WGS) entry which is preliminary data.</text>
</comment>
<reference evidence="1" key="1">
    <citation type="journal article" date="2015" name="Nature">
        <title>Complex archaea that bridge the gap between prokaryotes and eukaryotes.</title>
        <authorList>
            <person name="Spang A."/>
            <person name="Saw J.H."/>
            <person name="Jorgensen S.L."/>
            <person name="Zaremba-Niedzwiedzka K."/>
            <person name="Martijn J."/>
            <person name="Lind A.E."/>
            <person name="van Eijk R."/>
            <person name="Schleper C."/>
            <person name="Guy L."/>
            <person name="Ettema T.J."/>
        </authorList>
    </citation>
    <scope>NUCLEOTIDE SEQUENCE</scope>
</reference>
<proteinExistence type="predicted"/>
<organism evidence="1">
    <name type="scientific">marine sediment metagenome</name>
    <dbReference type="NCBI Taxonomy" id="412755"/>
    <lineage>
        <taxon>unclassified sequences</taxon>
        <taxon>metagenomes</taxon>
        <taxon>ecological metagenomes</taxon>
    </lineage>
</organism>
<accession>A0A0F8ZGA7</accession>
<gene>
    <name evidence="1" type="ORF">LCGC14_2777510</name>
</gene>
<feature type="non-terminal residue" evidence="1">
    <location>
        <position position="1"/>
    </location>
</feature>